<comment type="similarity">
    <text evidence="1">Belongs to the FPP family.</text>
</comment>
<sequence length="657" mass="73581">MLWWNWRWTGGVGYGEGSLQRRVLGKQRAQDPFLLILKDSLMIREILIILSFFLAKVYPIHNPQSPEVTSKAVFTDEDIGDNERTLTDKLSAALLNLSAKEELIKQHVKVAEEAVSGWEKAEKELSALKQQIKAATEKNSGLEDRVSHLDAALKECVRKLRQSSEEQDRRINEAVTKKISECESTKSKLEAQLIELQARLETTKSDATVSADSELWKKLNSLEKENSSLKRELLSLAEEIQVRILERDLSTQAAETASKLQLESIKKLAKLEAECRKLKAVARKGSPANDHKYLTASSICAESFTDSQSDNGDRLLAVESDSWKRSGLEMNECDQTFPGSWACAHDTELDQSNNQKPFGRNIMVPSSEINLMDDFLEMERLAALPDTESGSSYLEAGPVSDKGNGSGNPLKEELESMINRTTELEEKLDKMEEEKFKSEMALTECQRQLETLRSQLKEADVKMGELQALLALANESRQASEEEIKRFDSKREETESQLRIAEAEIKTLLSKIVSLDAEVEKERALSAENAAKSQELEGELSKMKCEVELQHEIERKRVASFNQELKITQHSDLHSGIIQLEKELAVAASKFAECQKTIASLGLQLRSLATLEDLIDSEKSSDVSSEESKDHENGERWGLHLGNLSSGSEAIQVTGVR</sequence>
<dbReference type="Pfam" id="PF05911">
    <property type="entry name" value="FPP"/>
    <property type="match status" value="3"/>
</dbReference>
<gene>
    <name evidence="5" type="ORF">DKX38_007369</name>
</gene>
<protein>
    <recommendedName>
        <fullName evidence="7">Filament-like plant protein</fullName>
    </recommendedName>
</protein>
<dbReference type="InterPro" id="IPR008587">
    <property type="entry name" value="FPP_plant"/>
</dbReference>
<feature type="compositionally biased region" description="Basic and acidic residues" evidence="4">
    <location>
        <begin position="617"/>
        <end position="638"/>
    </location>
</feature>
<dbReference type="PANTHER" id="PTHR31580:SF49">
    <property type="entry name" value="FILAMENT-LIKE PLANT PROTEIN 3"/>
    <property type="match status" value="1"/>
</dbReference>
<evidence type="ECO:0008006" key="7">
    <source>
        <dbReference type="Google" id="ProtNLM"/>
    </source>
</evidence>
<reference evidence="6" key="1">
    <citation type="journal article" date="2019" name="Gigascience">
        <title>De novo genome assembly of the endangered Acer yangbiense, a plant species with extremely small populations endemic to Yunnan Province, China.</title>
        <authorList>
            <person name="Yang J."/>
            <person name="Wariss H.M."/>
            <person name="Tao L."/>
            <person name="Zhang R."/>
            <person name="Yun Q."/>
            <person name="Hollingsworth P."/>
            <person name="Dao Z."/>
            <person name="Luo G."/>
            <person name="Guo H."/>
            <person name="Ma Y."/>
            <person name="Sun W."/>
        </authorList>
    </citation>
    <scope>NUCLEOTIDE SEQUENCE [LARGE SCALE GENOMIC DNA]</scope>
    <source>
        <strain evidence="6">cv. br00</strain>
    </source>
</reference>
<proteinExistence type="inferred from homology"/>
<feature type="region of interest" description="Disordered" evidence="4">
    <location>
        <begin position="617"/>
        <end position="643"/>
    </location>
</feature>
<comment type="caution">
    <text evidence="5">The sequence shown here is derived from an EMBL/GenBank/DDBJ whole genome shotgun (WGS) entry which is preliminary data.</text>
</comment>
<feature type="coiled-coil region" evidence="3">
    <location>
        <begin position="118"/>
        <end position="145"/>
    </location>
</feature>
<evidence type="ECO:0000313" key="6">
    <source>
        <dbReference type="Proteomes" id="UP000326939"/>
    </source>
</evidence>
<feature type="region of interest" description="Disordered" evidence="4">
    <location>
        <begin position="389"/>
        <end position="411"/>
    </location>
</feature>
<dbReference type="Proteomes" id="UP000326939">
    <property type="component" value="Chromosome 5"/>
</dbReference>
<dbReference type="Gene3D" id="1.20.5.340">
    <property type="match status" value="1"/>
</dbReference>
<feature type="coiled-coil region" evidence="3">
    <location>
        <begin position="172"/>
        <end position="239"/>
    </location>
</feature>
<evidence type="ECO:0000256" key="3">
    <source>
        <dbReference type="SAM" id="Coils"/>
    </source>
</evidence>
<evidence type="ECO:0000313" key="5">
    <source>
        <dbReference type="EMBL" id="KAB5556460.1"/>
    </source>
</evidence>
<evidence type="ECO:0000256" key="2">
    <source>
        <dbReference type="ARBA" id="ARBA00023054"/>
    </source>
</evidence>
<feature type="coiled-coil region" evidence="3">
    <location>
        <begin position="411"/>
        <end position="518"/>
    </location>
</feature>
<dbReference type="PANTHER" id="PTHR31580">
    <property type="entry name" value="FILAMENT-LIKE PLANT PROTEIN 4"/>
    <property type="match status" value="1"/>
</dbReference>
<dbReference type="AlphaFoldDB" id="A0A5N5MMR1"/>
<keyword evidence="2 3" id="KW-0175">Coiled coil</keyword>
<dbReference type="EMBL" id="VDCV01000005">
    <property type="protein sequence ID" value="KAB5556460.1"/>
    <property type="molecule type" value="Genomic_DNA"/>
</dbReference>
<accession>A0A5N5MMR1</accession>
<keyword evidence="6" id="KW-1185">Reference proteome</keyword>
<evidence type="ECO:0000256" key="1">
    <source>
        <dbReference type="ARBA" id="ARBA00005921"/>
    </source>
</evidence>
<organism evidence="5 6">
    <name type="scientific">Salix brachista</name>
    <dbReference type="NCBI Taxonomy" id="2182728"/>
    <lineage>
        <taxon>Eukaryota</taxon>
        <taxon>Viridiplantae</taxon>
        <taxon>Streptophyta</taxon>
        <taxon>Embryophyta</taxon>
        <taxon>Tracheophyta</taxon>
        <taxon>Spermatophyta</taxon>
        <taxon>Magnoliopsida</taxon>
        <taxon>eudicotyledons</taxon>
        <taxon>Gunneridae</taxon>
        <taxon>Pentapetalae</taxon>
        <taxon>rosids</taxon>
        <taxon>fabids</taxon>
        <taxon>Malpighiales</taxon>
        <taxon>Salicaceae</taxon>
        <taxon>Saliceae</taxon>
        <taxon>Salix</taxon>
    </lineage>
</organism>
<evidence type="ECO:0000256" key="4">
    <source>
        <dbReference type="SAM" id="MobiDB-lite"/>
    </source>
</evidence>
<name>A0A5N5MMR1_9ROSI</name>